<protein>
    <submittedName>
        <fullName evidence="1">Uncharacterized protein</fullName>
    </submittedName>
</protein>
<dbReference type="InParanoid" id="A0A517SJJ8"/>
<name>A0A517SJJ8_9PLAN</name>
<sequence length="77" mass="8594">MIYQNPSDDVLRSAHLITLYDPRVPGWNLILIDEVDRGTYTGKTWNVVDIAADSTDPAAVQQWRDSIAHIRSTGPEG</sequence>
<proteinExistence type="predicted"/>
<accession>A0A517SJJ8</accession>
<evidence type="ECO:0000313" key="1">
    <source>
        <dbReference type="EMBL" id="QDT56287.1"/>
    </source>
</evidence>
<dbReference type="Proteomes" id="UP000315700">
    <property type="component" value="Chromosome"/>
</dbReference>
<evidence type="ECO:0000313" key="2">
    <source>
        <dbReference type="Proteomes" id="UP000315700"/>
    </source>
</evidence>
<organism evidence="1 2">
    <name type="scientific">Caulifigura coniformis</name>
    <dbReference type="NCBI Taxonomy" id="2527983"/>
    <lineage>
        <taxon>Bacteria</taxon>
        <taxon>Pseudomonadati</taxon>
        <taxon>Planctomycetota</taxon>
        <taxon>Planctomycetia</taxon>
        <taxon>Planctomycetales</taxon>
        <taxon>Planctomycetaceae</taxon>
        <taxon>Caulifigura</taxon>
    </lineage>
</organism>
<dbReference type="EMBL" id="CP036271">
    <property type="protein sequence ID" value="QDT56287.1"/>
    <property type="molecule type" value="Genomic_DNA"/>
</dbReference>
<dbReference type="KEGG" id="ccos:Pan44_43400"/>
<dbReference type="RefSeq" id="WP_145033530.1">
    <property type="nucleotide sequence ID" value="NZ_CP036271.1"/>
</dbReference>
<reference evidence="1 2" key="1">
    <citation type="submission" date="2019-02" db="EMBL/GenBank/DDBJ databases">
        <title>Deep-cultivation of Planctomycetes and their phenomic and genomic characterization uncovers novel biology.</title>
        <authorList>
            <person name="Wiegand S."/>
            <person name="Jogler M."/>
            <person name="Boedeker C."/>
            <person name="Pinto D."/>
            <person name="Vollmers J."/>
            <person name="Rivas-Marin E."/>
            <person name="Kohn T."/>
            <person name="Peeters S.H."/>
            <person name="Heuer A."/>
            <person name="Rast P."/>
            <person name="Oberbeckmann S."/>
            <person name="Bunk B."/>
            <person name="Jeske O."/>
            <person name="Meyerdierks A."/>
            <person name="Storesund J.E."/>
            <person name="Kallscheuer N."/>
            <person name="Luecker S."/>
            <person name="Lage O.M."/>
            <person name="Pohl T."/>
            <person name="Merkel B.J."/>
            <person name="Hornburger P."/>
            <person name="Mueller R.-W."/>
            <person name="Bruemmer F."/>
            <person name="Labrenz M."/>
            <person name="Spormann A.M."/>
            <person name="Op den Camp H."/>
            <person name="Overmann J."/>
            <person name="Amann R."/>
            <person name="Jetten M.S.M."/>
            <person name="Mascher T."/>
            <person name="Medema M.H."/>
            <person name="Devos D.P."/>
            <person name="Kaster A.-K."/>
            <person name="Ovreas L."/>
            <person name="Rohde M."/>
            <person name="Galperin M.Y."/>
            <person name="Jogler C."/>
        </authorList>
    </citation>
    <scope>NUCLEOTIDE SEQUENCE [LARGE SCALE GENOMIC DNA]</scope>
    <source>
        <strain evidence="1 2">Pan44</strain>
    </source>
</reference>
<gene>
    <name evidence="1" type="ORF">Pan44_43400</name>
</gene>
<keyword evidence="2" id="KW-1185">Reference proteome</keyword>
<dbReference type="AlphaFoldDB" id="A0A517SJJ8"/>